<evidence type="ECO:0000313" key="3">
    <source>
        <dbReference type="Proteomes" id="UP001519325"/>
    </source>
</evidence>
<proteinExistence type="predicted"/>
<dbReference type="Pfam" id="PF01370">
    <property type="entry name" value="Epimerase"/>
    <property type="match status" value="1"/>
</dbReference>
<dbReference type="Proteomes" id="UP001519325">
    <property type="component" value="Unassembled WGS sequence"/>
</dbReference>
<comment type="caution">
    <text evidence="2">The sequence shown here is derived from an EMBL/GenBank/DDBJ whole genome shotgun (WGS) entry which is preliminary data.</text>
</comment>
<evidence type="ECO:0000259" key="1">
    <source>
        <dbReference type="Pfam" id="PF01370"/>
    </source>
</evidence>
<evidence type="ECO:0000313" key="2">
    <source>
        <dbReference type="EMBL" id="MBP2188309.1"/>
    </source>
</evidence>
<dbReference type="InterPro" id="IPR036291">
    <property type="entry name" value="NAD(P)-bd_dom_sf"/>
</dbReference>
<keyword evidence="3" id="KW-1185">Reference proteome</keyword>
<dbReference type="RefSeq" id="WP_209885473.1">
    <property type="nucleotide sequence ID" value="NZ_JAGGMR010000001.1"/>
</dbReference>
<organism evidence="2 3">
    <name type="scientific">Nocardia goodfellowii</name>
    <dbReference type="NCBI Taxonomy" id="882446"/>
    <lineage>
        <taxon>Bacteria</taxon>
        <taxon>Bacillati</taxon>
        <taxon>Actinomycetota</taxon>
        <taxon>Actinomycetes</taxon>
        <taxon>Mycobacteriales</taxon>
        <taxon>Nocardiaceae</taxon>
        <taxon>Nocardia</taxon>
    </lineage>
</organism>
<dbReference type="InterPro" id="IPR051783">
    <property type="entry name" value="NAD(P)-dependent_oxidoreduct"/>
</dbReference>
<dbReference type="Gene3D" id="3.40.50.720">
    <property type="entry name" value="NAD(P)-binding Rossmann-like Domain"/>
    <property type="match status" value="1"/>
</dbReference>
<dbReference type="EMBL" id="JAGGMR010000001">
    <property type="protein sequence ID" value="MBP2188309.1"/>
    <property type="molecule type" value="Genomic_DNA"/>
</dbReference>
<sequence>MRVLLAGATGAIGQPLITALTDRGHQVLALARRPESHGLIRQLGAEPVAADVLNRDGLLRAVAGLRADAVLHEATALKGAGPRLKADDPTNALRGKGTAHLLEAAELVGARRFVTQSLITGYGYFDHGDRPITEADPFGVETGGYADPVVAGCRATEEQVFAADLDGIALRYGLFYGPRAFSDMFADLMRKRVPVIPMGGGGYISWVHVADAAHATVAALENGRRGAAYNIADDEPITWRQFMDAVAAHHHTPRPLALPTWLIRLTVPYLACLMSDTSMRVSSEKARRELGWTPDHRSVRDGLGVDDRR</sequence>
<dbReference type="InterPro" id="IPR001509">
    <property type="entry name" value="Epimerase_deHydtase"/>
</dbReference>
<dbReference type="PANTHER" id="PTHR48079:SF6">
    <property type="entry name" value="NAD(P)-BINDING DOMAIN-CONTAINING PROTEIN-RELATED"/>
    <property type="match status" value="1"/>
</dbReference>
<gene>
    <name evidence="2" type="ORF">BJ987_001210</name>
</gene>
<reference evidence="2 3" key="1">
    <citation type="submission" date="2021-03" db="EMBL/GenBank/DDBJ databases">
        <title>Sequencing the genomes of 1000 actinobacteria strains.</title>
        <authorList>
            <person name="Klenk H.-P."/>
        </authorList>
    </citation>
    <scope>NUCLEOTIDE SEQUENCE [LARGE SCALE GENOMIC DNA]</scope>
    <source>
        <strain evidence="2 3">DSM 45516</strain>
    </source>
</reference>
<name>A0ABS4Q9E4_9NOCA</name>
<dbReference type="PANTHER" id="PTHR48079">
    <property type="entry name" value="PROTEIN YEEZ"/>
    <property type="match status" value="1"/>
</dbReference>
<accession>A0ABS4Q9E4</accession>
<dbReference type="SUPFAM" id="SSF51735">
    <property type="entry name" value="NAD(P)-binding Rossmann-fold domains"/>
    <property type="match status" value="1"/>
</dbReference>
<feature type="domain" description="NAD-dependent epimerase/dehydratase" evidence="1">
    <location>
        <begin position="3"/>
        <end position="232"/>
    </location>
</feature>
<protein>
    <submittedName>
        <fullName evidence="2">Nucleoside-diphosphate-sugar epimerase</fullName>
    </submittedName>
</protein>